<keyword evidence="5" id="KW-0012">Acyltransferase</keyword>
<dbReference type="PANTHER" id="PTHR37312:SF1">
    <property type="entry name" value="MEMBRANE-BOUND ACYLTRANSFERASE YKRP-RELATED"/>
    <property type="match status" value="1"/>
</dbReference>
<feature type="transmembrane region" description="Helical" evidence="3">
    <location>
        <begin position="269"/>
        <end position="287"/>
    </location>
</feature>
<gene>
    <name evidence="5" type="ORF">J8TS2_17920</name>
</gene>
<keyword evidence="5" id="KW-0808">Transferase</keyword>
<feature type="transmembrane region" description="Helical" evidence="3">
    <location>
        <begin position="163"/>
        <end position="180"/>
    </location>
</feature>
<dbReference type="InterPro" id="IPR002656">
    <property type="entry name" value="Acyl_transf_3_dom"/>
</dbReference>
<dbReference type="RefSeq" id="WP_246516815.1">
    <property type="nucleotide sequence ID" value="NZ_BORB01000012.1"/>
</dbReference>
<accession>A0ABQ4KHN8</accession>
<evidence type="ECO:0000259" key="4">
    <source>
        <dbReference type="Pfam" id="PF01757"/>
    </source>
</evidence>
<sequence>MKKAVNDMANRDSYFDNARFILIFLVVFGHLIQSYIDANTFVATLYKFIYSFHMPAFILISGYFAKGIYQKGYIKKITKKLIIPYLIFQAIYSIFYYFQFGKSSLELDLLNPHWSLWFLLSLFCWHLMLLAFNKMKPAYSIGIALTIGLAVGYIDWISSFLSLSRTFVFFPFFLVGYYLKKEHFQKLTSTQARLMTAIPIMAVIILLVIFPDMNEKWLLGSKPYSQLQNITILGIFTRTGIYALNFIMASCFFAFVPRKRLFFTKWGRNTLYVYLLHGFIVRTFRGSNVENYLEPMQSLLILVIVSFILTLILSSKLVTAIVQPFIELKWSRWKQLLQNLKEPKNNAYKNTTTD</sequence>
<evidence type="ECO:0000256" key="1">
    <source>
        <dbReference type="ARBA" id="ARBA00004370"/>
    </source>
</evidence>
<dbReference type="PANTHER" id="PTHR37312">
    <property type="entry name" value="MEMBRANE-BOUND ACYLTRANSFERASE YKRP-RELATED"/>
    <property type="match status" value="1"/>
</dbReference>
<evidence type="ECO:0000256" key="2">
    <source>
        <dbReference type="ARBA" id="ARBA00007400"/>
    </source>
</evidence>
<evidence type="ECO:0000256" key="3">
    <source>
        <dbReference type="SAM" id="Phobius"/>
    </source>
</evidence>
<name>A0ABQ4KHN8_9BACI</name>
<keyword evidence="3" id="KW-0812">Transmembrane</keyword>
<feature type="transmembrane region" description="Helical" evidence="3">
    <location>
        <begin position="299"/>
        <end position="322"/>
    </location>
</feature>
<feature type="transmembrane region" description="Helical" evidence="3">
    <location>
        <begin position="230"/>
        <end position="257"/>
    </location>
</feature>
<comment type="subcellular location">
    <subcellularLocation>
        <location evidence="1">Membrane</location>
    </subcellularLocation>
</comment>
<keyword evidence="3" id="KW-1133">Transmembrane helix</keyword>
<feature type="transmembrane region" description="Helical" evidence="3">
    <location>
        <begin position="48"/>
        <end position="69"/>
    </location>
</feature>
<dbReference type="Pfam" id="PF01757">
    <property type="entry name" value="Acyl_transf_3"/>
    <property type="match status" value="1"/>
</dbReference>
<feature type="transmembrane region" description="Helical" evidence="3">
    <location>
        <begin position="81"/>
        <end position="99"/>
    </location>
</feature>
<dbReference type="Proteomes" id="UP000679950">
    <property type="component" value="Unassembled WGS sequence"/>
</dbReference>
<protein>
    <submittedName>
        <fullName evidence="5">Acyltransferase</fullName>
    </submittedName>
</protein>
<proteinExistence type="inferred from homology"/>
<dbReference type="InterPro" id="IPR052734">
    <property type="entry name" value="Nod_factor_acetyltransferase"/>
</dbReference>
<organism evidence="5 6">
    <name type="scientific">Lederbergia ruris</name>
    <dbReference type="NCBI Taxonomy" id="217495"/>
    <lineage>
        <taxon>Bacteria</taxon>
        <taxon>Bacillati</taxon>
        <taxon>Bacillota</taxon>
        <taxon>Bacilli</taxon>
        <taxon>Bacillales</taxon>
        <taxon>Bacillaceae</taxon>
        <taxon>Lederbergia</taxon>
    </lineage>
</organism>
<comment type="caution">
    <text evidence="5">The sequence shown here is derived from an EMBL/GenBank/DDBJ whole genome shotgun (WGS) entry which is preliminary data.</text>
</comment>
<evidence type="ECO:0000313" key="5">
    <source>
        <dbReference type="EMBL" id="GIN57473.1"/>
    </source>
</evidence>
<keyword evidence="3" id="KW-0472">Membrane</keyword>
<evidence type="ECO:0000313" key="6">
    <source>
        <dbReference type="Proteomes" id="UP000679950"/>
    </source>
</evidence>
<dbReference type="EMBL" id="BORB01000012">
    <property type="protein sequence ID" value="GIN57473.1"/>
    <property type="molecule type" value="Genomic_DNA"/>
</dbReference>
<comment type="similarity">
    <text evidence="2">Belongs to the acyltransferase 3 family.</text>
</comment>
<feature type="transmembrane region" description="Helical" evidence="3">
    <location>
        <begin position="20"/>
        <end position="36"/>
    </location>
</feature>
<feature type="transmembrane region" description="Helical" evidence="3">
    <location>
        <begin position="139"/>
        <end position="157"/>
    </location>
</feature>
<dbReference type="GO" id="GO:0016746">
    <property type="term" value="F:acyltransferase activity"/>
    <property type="evidence" value="ECO:0007669"/>
    <property type="project" value="UniProtKB-KW"/>
</dbReference>
<feature type="domain" description="Acyltransferase 3" evidence="4">
    <location>
        <begin position="13"/>
        <end position="313"/>
    </location>
</feature>
<keyword evidence="6" id="KW-1185">Reference proteome</keyword>
<feature type="transmembrane region" description="Helical" evidence="3">
    <location>
        <begin position="192"/>
        <end position="210"/>
    </location>
</feature>
<reference evidence="5 6" key="1">
    <citation type="submission" date="2021-03" db="EMBL/GenBank/DDBJ databases">
        <title>Antimicrobial resistance genes in bacteria isolated from Japanese honey, and their potential for conferring macrolide and lincosamide resistance in the American foulbrood pathogen Paenibacillus larvae.</title>
        <authorList>
            <person name="Okamoto M."/>
            <person name="Kumagai M."/>
            <person name="Kanamori H."/>
            <person name="Takamatsu D."/>
        </authorList>
    </citation>
    <scope>NUCLEOTIDE SEQUENCE [LARGE SCALE GENOMIC DNA]</scope>
    <source>
        <strain evidence="5 6">J8TS2</strain>
    </source>
</reference>
<feature type="transmembrane region" description="Helical" evidence="3">
    <location>
        <begin position="114"/>
        <end position="132"/>
    </location>
</feature>